<dbReference type="Proteomes" id="UP001519460">
    <property type="component" value="Unassembled WGS sequence"/>
</dbReference>
<evidence type="ECO:0000313" key="2">
    <source>
        <dbReference type="EMBL" id="KAK7491644.1"/>
    </source>
</evidence>
<proteinExistence type="predicted"/>
<dbReference type="EMBL" id="JACVVK020000112">
    <property type="protein sequence ID" value="KAK7491644.1"/>
    <property type="molecule type" value="Genomic_DNA"/>
</dbReference>
<comment type="caution">
    <text evidence="2">The sequence shown here is derived from an EMBL/GenBank/DDBJ whole genome shotgun (WGS) entry which is preliminary data.</text>
</comment>
<gene>
    <name evidence="2" type="ORF">BaRGS_00017097</name>
</gene>
<evidence type="ECO:0000313" key="3">
    <source>
        <dbReference type="Proteomes" id="UP001519460"/>
    </source>
</evidence>
<organism evidence="2 3">
    <name type="scientific">Batillaria attramentaria</name>
    <dbReference type="NCBI Taxonomy" id="370345"/>
    <lineage>
        <taxon>Eukaryota</taxon>
        <taxon>Metazoa</taxon>
        <taxon>Spiralia</taxon>
        <taxon>Lophotrochozoa</taxon>
        <taxon>Mollusca</taxon>
        <taxon>Gastropoda</taxon>
        <taxon>Caenogastropoda</taxon>
        <taxon>Sorbeoconcha</taxon>
        <taxon>Cerithioidea</taxon>
        <taxon>Batillariidae</taxon>
        <taxon>Batillaria</taxon>
    </lineage>
</organism>
<sequence>MSLEVTKTPGMLWPNWCPASHVKGGARQRGDVFAREGDRRLEREKRQERGEVTQSGAVEVLLVQYAHVELVRSLA</sequence>
<dbReference type="AlphaFoldDB" id="A0ABD0KWX2"/>
<accession>A0ABD0KWX2</accession>
<keyword evidence="3" id="KW-1185">Reference proteome</keyword>
<reference evidence="2 3" key="1">
    <citation type="journal article" date="2023" name="Sci. Data">
        <title>Genome assembly of the Korean intertidal mud-creeper Batillaria attramentaria.</title>
        <authorList>
            <person name="Patra A.K."/>
            <person name="Ho P.T."/>
            <person name="Jun S."/>
            <person name="Lee S.J."/>
            <person name="Kim Y."/>
            <person name="Won Y.J."/>
        </authorList>
    </citation>
    <scope>NUCLEOTIDE SEQUENCE [LARGE SCALE GENOMIC DNA]</scope>
    <source>
        <strain evidence="2">Wonlab-2016</strain>
    </source>
</reference>
<protein>
    <submittedName>
        <fullName evidence="2">Uncharacterized protein</fullName>
    </submittedName>
</protein>
<evidence type="ECO:0000256" key="1">
    <source>
        <dbReference type="SAM" id="MobiDB-lite"/>
    </source>
</evidence>
<feature type="region of interest" description="Disordered" evidence="1">
    <location>
        <begin position="28"/>
        <end position="50"/>
    </location>
</feature>
<name>A0ABD0KWX2_9CAEN</name>